<dbReference type="EMBL" id="GISG01119335">
    <property type="protein sequence ID" value="MBA4640470.1"/>
    <property type="molecule type" value="Transcribed_RNA"/>
</dbReference>
<accession>A0A7C8ZEV1</accession>
<sequence>MLMVEETAILIFPASVLLALSSMFSLLASKTEIVLPAASGVLLEVLLGVFLEDLPGVNCKGKLILVSGSGPPACLRAVNSLEYFSIAHSLNGFSSFKFEPSISSAETTSLSRVTFLAFI</sequence>
<organism evidence="2">
    <name type="scientific">Opuntia streptacantha</name>
    <name type="common">Prickly pear cactus</name>
    <name type="synonym">Opuntia cardona</name>
    <dbReference type="NCBI Taxonomy" id="393608"/>
    <lineage>
        <taxon>Eukaryota</taxon>
        <taxon>Viridiplantae</taxon>
        <taxon>Streptophyta</taxon>
        <taxon>Embryophyta</taxon>
        <taxon>Tracheophyta</taxon>
        <taxon>Spermatophyta</taxon>
        <taxon>Magnoliopsida</taxon>
        <taxon>eudicotyledons</taxon>
        <taxon>Gunneridae</taxon>
        <taxon>Pentapetalae</taxon>
        <taxon>Caryophyllales</taxon>
        <taxon>Cactineae</taxon>
        <taxon>Cactaceae</taxon>
        <taxon>Opuntioideae</taxon>
        <taxon>Opuntia</taxon>
    </lineage>
</organism>
<dbReference type="AlphaFoldDB" id="A0A7C8ZEV1"/>
<feature type="transmembrane region" description="Helical" evidence="1">
    <location>
        <begin position="7"/>
        <end position="27"/>
    </location>
</feature>
<keyword evidence="1" id="KW-1133">Transmembrane helix</keyword>
<protein>
    <submittedName>
        <fullName evidence="2">Uncharacterized protein</fullName>
    </submittedName>
</protein>
<name>A0A7C8ZEV1_OPUST</name>
<evidence type="ECO:0000313" key="2">
    <source>
        <dbReference type="EMBL" id="MBA4640470.1"/>
    </source>
</evidence>
<keyword evidence="1" id="KW-0472">Membrane</keyword>
<reference evidence="2" key="2">
    <citation type="submission" date="2020-07" db="EMBL/GenBank/DDBJ databases">
        <authorList>
            <person name="Vera ALvarez R."/>
            <person name="Arias-Moreno D.M."/>
            <person name="Jimenez-Jacinto V."/>
            <person name="Jimenez-Bremont J.F."/>
            <person name="Swaminathan K."/>
            <person name="Moose S.P."/>
            <person name="Guerrero-Gonzalez M.L."/>
            <person name="Marino-Ramirez L."/>
            <person name="Landsman D."/>
            <person name="Rodriguez-Kessler M."/>
            <person name="Delgado-Sanchez P."/>
        </authorList>
    </citation>
    <scope>NUCLEOTIDE SEQUENCE</scope>
    <source>
        <tissue evidence="2">Cladode</tissue>
    </source>
</reference>
<proteinExistence type="predicted"/>
<keyword evidence="1" id="KW-0812">Transmembrane</keyword>
<reference evidence="2" key="1">
    <citation type="journal article" date="2013" name="J. Plant Res.">
        <title>Effect of fungi and light on seed germination of three Opuntia species from semiarid lands of central Mexico.</title>
        <authorList>
            <person name="Delgado-Sanchez P."/>
            <person name="Jimenez-Bremont J.F."/>
            <person name="Guerrero-Gonzalez Mde L."/>
            <person name="Flores J."/>
        </authorList>
    </citation>
    <scope>NUCLEOTIDE SEQUENCE</scope>
    <source>
        <tissue evidence="2">Cladode</tissue>
    </source>
</reference>
<feature type="transmembrane region" description="Helical" evidence="1">
    <location>
        <begin position="33"/>
        <end position="51"/>
    </location>
</feature>
<evidence type="ECO:0000256" key="1">
    <source>
        <dbReference type="SAM" id="Phobius"/>
    </source>
</evidence>